<evidence type="ECO:0000313" key="2">
    <source>
        <dbReference type="Proteomes" id="UP001154078"/>
    </source>
</evidence>
<dbReference type="PANTHER" id="PTHR33559:SF1">
    <property type="entry name" value="PROTEASOME ASSEMBLY CHAPERONE 4"/>
    <property type="match status" value="1"/>
</dbReference>
<dbReference type="EMBL" id="OV121133">
    <property type="protein sequence ID" value="CAH0552114.1"/>
    <property type="molecule type" value="Genomic_DNA"/>
</dbReference>
<dbReference type="PANTHER" id="PTHR33559">
    <property type="entry name" value="PROTEASOME ASSEMBLY CHAPERONE 4"/>
    <property type="match status" value="1"/>
</dbReference>
<evidence type="ECO:0000313" key="1">
    <source>
        <dbReference type="EMBL" id="CAH0552114.1"/>
    </source>
</evidence>
<dbReference type="Pfam" id="PF16093">
    <property type="entry name" value="PAC4"/>
    <property type="match status" value="1"/>
</dbReference>
<keyword evidence="2" id="KW-1185">Reference proteome</keyword>
<dbReference type="InterPro" id="IPR032157">
    <property type="entry name" value="PAC4"/>
</dbReference>
<dbReference type="GO" id="GO:0043248">
    <property type="term" value="P:proteasome assembly"/>
    <property type="evidence" value="ECO:0007669"/>
    <property type="project" value="InterPro"/>
</dbReference>
<dbReference type="OrthoDB" id="368507at2759"/>
<dbReference type="AlphaFoldDB" id="A0A9P0FDU7"/>
<gene>
    <name evidence="1" type="ORF">MELIAE_LOCUS4568</name>
</gene>
<sequence>MPWHATPLSPITTVAMATILKRIAVIGRGTSRTIFLRWFPSGRWTSEVDSSHSGSDNAYGCVVSDNGTYAPCRQGWLRKCGARCFLFPLVVFPLLQDVNAEEGNNFFLKASKSVPRIGRNTRNKEDFDNFFLKASKSVPRIGRRNQMVTQENSNEEDTDSLGKLLKCTYLKKNTERELINFALDPTWSEIAEKYEYYPEIFNSETLKKLEEELGDDPSIYEWDKSFKQNFIYNSSSNLNLFNMTKSLEYTKSNFDTHSFVKEVMDKKIVFQVVKMKDSTLIYINDKDNLSLTDLSLSVASRFNNTPIGTTLVGSALQGVSQGFAAKLSRKLKKSVFLSCNLEEDRMLIPVVEKELFSEIKNNADKF</sequence>
<organism evidence="1 2">
    <name type="scientific">Brassicogethes aeneus</name>
    <name type="common">Rape pollen beetle</name>
    <name type="synonym">Meligethes aeneus</name>
    <dbReference type="NCBI Taxonomy" id="1431903"/>
    <lineage>
        <taxon>Eukaryota</taxon>
        <taxon>Metazoa</taxon>
        <taxon>Ecdysozoa</taxon>
        <taxon>Arthropoda</taxon>
        <taxon>Hexapoda</taxon>
        <taxon>Insecta</taxon>
        <taxon>Pterygota</taxon>
        <taxon>Neoptera</taxon>
        <taxon>Endopterygota</taxon>
        <taxon>Coleoptera</taxon>
        <taxon>Polyphaga</taxon>
        <taxon>Cucujiformia</taxon>
        <taxon>Nitidulidae</taxon>
        <taxon>Meligethinae</taxon>
        <taxon>Brassicogethes</taxon>
    </lineage>
</organism>
<dbReference type="Proteomes" id="UP001154078">
    <property type="component" value="Chromosome 2"/>
</dbReference>
<accession>A0A9P0FDU7</accession>
<reference evidence="1" key="1">
    <citation type="submission" date="2021-12" db="EMBL/GenBank/DDBJ databases">
        <authorList>
            <person name="King R."/>
        </authorList>
    </citation>
    <scope>NUCLEOTIDE SEQUENCE</scope>
</reference>
<protein>
    <submittedName>
        <fullName evidence="1">Uncharacterized protein</fullName>
    </submittedName>
</protein>
<proteinExistence type="predicted"/>
<name>A0A9P0FDU7_BRAAE</name>